<sequence length="343" mass="36715">MADIARLVGVSIATVSRALSGNRGVGAETRARIEALARSLNYAVNVGAQNLRLKQNHTVAVIVPFDAISREHLSDPFFLSLIGSIADALTHSGYDMLLSRIDSERLDLAAHTIETGRAAAAILIGQWHSHDQLNAMAQRGVPFVVWGGHMARQLYVTVGTDNLHGGHLAATHLLDQGARHIAFVGDPGLPEIAQRRAGYLRAHQDRGLEADPRLMRTLPFLSERIHADLEALLATGTLLDGIVAGSDLCAMSAINTLRRAGRRVPGDVAVVGYDDIELAAHFNPALTTVRQPIAQAGRALVDSVMAMLAGHRPASVILPTELVQRESSRPVRASSLGRAKTGR</sequence>
<dbReference type="InterPro" id="IPR010982">
    <property type="entry name" value="Lambda_DNA-bd_dom_sf"/>
</dbReference>
<accession>B1Y1N3</accession>
<dbReference type="Proteomes" id="UP000001693">
    <property type="component" value="Chromosome"/>
</dbReference>
<dbReference type="PROSITE" id="PS00356">
    <property type="entry name" value="HTH_LACI_1"/>
    <property type="match status" value="1"/>
</dbReference>
<keyword evidence="5" id="KW-0413">Isomerase</keyword>
<dbReference type="eggNOG" id="COG1609">
    <property type="taxonomic scope" value="Bacteria"/>
</dbReference>
<dbReference type="CDD" id="cd06295">
    <property type="entry name" value="PBP1_CelR"/>
    <property type="match status" value="1"/>
</dbReference>
<dbReference type="GO" id="GO:0003700">
    <property type="term" value="F:DNA-binding transcription factor activity"/>
    <property type="evidence" value="ECO:0007669"/>
    <property type="project" value="TreeGrafter"/>
</dbReference>
<dbReference type="OrthoDB" id="269117at2"/>
<dbReference type="GO" id="GO:0008784">
    <property type="term" value="F:alanine racemase activity"/>
    <property type="evidence" value="ECO:0007669"/>
    <property type="project" value="UniProtKB-EC"/>
</dbReference>
<proteinExistence type="predicted"/>
<dbReference type="Pfam" id="PF13377">
    <property type="entry name" value="Peripla_BP_3"/>
    <property type="match status" value="1"/>
</dbReference>
<dbReference type="HOGENOM" id="CLU_037628_6_2_4"/>
<dbReference type="Gene3D" id="1.10.260.40">
    <property type="entry name" value="lambda repressor-like DNA-binding domains"/>
    <property type="match status" value="1"/>
</dbReference>
<dbReference type="Pfam" id="PF00356">
    <property type="entry name" value="LacI"/>
    <property type="match status" value="1"/>
</dbReference>
<dbReference type="InterPro" id="IPR028082">
    <property type="entry name" value="Peripla_BP_I"/>
</dbReference>
<evidence type="ECO:0000313" key="6">
    <source>
        <dbReference type="Proteomes" id="UP000001693"/>
    </source>
</evidence>
<name>B1Y1N3_LEPCP</name>
<protein>
    <submittedName>
        <fullName evidence="5">Transcriptional regulator, LacI family</fullName>
        <ecNumber evidence="5">5.1.1.1</ecNumber>
    </submittedName>
</protein>
<reference evidence="5 6" key="1">
    <citation type="submission" date="2008-03" db="EMBL/GenBank/DDBJ databases">
        <title>Complete sequence of Leptothrix cholodnii SP-6.</title>
        <authorList>
            <consortium name="US DOE Joint Genome Institute"/>
            <person name="Copeland A."/>
            <person name="Lucas S."/>
            <person name="Lapidus A."/>
            <person name="Glavina del Rio T."/>
            <person name="Dalin E."/>
            <person name="Tice H."/>
            <person name="Bruce D."/>
            <person name="Goodwin L."/>
            <person name="Pitluck S."/>
            <person name="Chertkov O."/>
            <person name="Brettin T."/>
            <person name="Detter J.C."/>
            <person name="Han C."/>
            <person name="Kuske C.R."/>
            <person name="Schmutz J."/>
            <person name="Larimer F."/>
            <person name="Land M."/>
            <person name="Hauser L."/>
            <person name="Kyrpides N."/>
            <person name="Lykidis A."/>
            <person name="Emerson D."/>
            <person name="Richardson P."/>
        </authorList>
    </citation>
    <scope>NUCLEOTIDE SEQUENCE [LARGE SCALE GENOMIC DNA]</scope>
    <source>
        <strain evidence="6">ATCC 51168 / LMG 8142 / SP-6</strain>
    </source>
</reference>
<keyword evidence="1" id="KW-0805">Transcription regulation</keyword>
<dbReference type="InterPro" id="IPR000843">
    <property type="entry name" value="HTH_LacI"/>
</dbReference>
<dbReference type="SMART" id="SM00354">
    <property type="entry name" value="HTH_LACI"/>
    <property type="match status" value="1"/>
</dbReference>
<gene>
    <name evidence="5" type="ordered locus">Lcho_3237</name>
</gene>
<dbReference type="RefSeq" id="WP_012348242.1">
    <property type="nucleotide sequence ID" value="NC_010524.1"/>
</dbReference>
<dbReference type="InterPro" id="IPR046335">
    <property type="entry name" value="LacI/GalR-like_sensor"/>
</dbReference>
<keyword evidence="6" id="KW-1185">Reference proteome</keyword>
<feature type="domain" description="HTH lacI-type" evidence="4">
    <location>
        <begin position="1"/>
        <end position="53"/>
    </location>
</feature>
<dbReference type="AlphaFoldDB" id="B1Y1N3"/>
<dbReference type="SUPFAM" id="SSF47413">
    <property type="entry name" value="lambda repressor-like DNA-binding domains"/>
    <property type="match status" value="1"/>
</dbReference>
<keyword evidence="2" id="KW-0238">DNA-binding</keyword>
<dbReference type="PANTHER" id="PTHR30146">
    <property type="entry name" value="LACI-RELATED TRANSCRIPTIONAL REPRESSOR"/>
    <property type="match status" value="1"/>
</dbReference>
<dbReference type="Gene3D" id="3.40.50.2300">
    <property type="match status" value="2"/>
</dbReference>
<dbReference type="SUPFAM" id="SSF53822">
    <property type="entry name" value="Periplasmic binding protein-like I"/>
    <property type="match status" value="1"/>
</dbReference>
<dbReference type="STRING" id="395495.Lcho_3237"/>
<dbReference type="GO" id="GO:0000976">
    <property type="term" value="F:transcription cis-regulatory region binding"/>
    <property type="evidence" value="ECO:0007669"/>
    <property type="project" value="TreeGrafter"/>
</dbReference>
<dbReference type="PROSITE" id="PS50932">
    <property type="entry name" value="HTH_LACI_2"/>
    <property type="match status" value="1"/>
</dbReference>
<evidence type="ECO:0000256" key="2">
    <source>
        <dbReference type="ARBA" id="ARBA00023125"/>
    </source>
</evidence>
<evidence type="ECO:0000256" key="1">
    <source>
        <dbReference type="ARBA" id="ARBA00023015"/>
    </source>
</evidence>
<dbReference type="EMBL" id="CP001013">
    <property type="protein sequence ID" value="ACB35495.1"/>
    <property type="molecule type" value="Genomic_DNA"/>
</dbReference>
<evidence type="ECO:0000256" key="3">
    <source>
        <dbReference type="ARBA" id="ARBA00023163"/>
    </source>
</evidence>
<keyword evidence="3" id="KW-0804">Transcription</keyword>
<dbReference type="PANTHER" id="PTHR30146:SF120">
    <property type="entry name" value="ALANINE RACEMASE"/>
    <property type="match status" value="1"/>
</dbReference>
<dbReference type="KEGG" id="lch:Lcho_3237"/>
<evidence type="ECO:0000259" key="4">
    <source>
        <dbReference type="PROSITE" id="PS50932"/>
    </source>
</evidence>
<dbReference type="EC" id="5.1.1.1" evidence="5"/>
<evidence type="ECO:0000313" key="5">
    <source>
        <dbReference type="EMBL" id="ACB35495.1"/>
    </source>
</evidence>
<organism evidence="5 6">
    <name type="scientific">Leptothrix cholodnii (strain ATCC 51168 / LMG 8142 / SP-6)</name>
    <name type="common">Leptothrix discophora (strain SP-6)</name>
    <dbReference type="NCBI Taxonomy" id="395495"/>
    <lineage>
        <taxon>Bacteria</taxon>
        <taxon>Pseudomonadati</taxon>
        <taxon>Pseudomonadota</taxon>
        <taxon>Betaproteobacteria</taxon>
        <taxon>Burkholderiales</taxon>
        <taxon>Sphaerotilaceae</taxon>
        <taxon>Leptothrix</taxon>
    </lineage>
</organism>
<dbReference type="CDD" id="cd01392">
    <property type="entry name" value="HTH_LacI"/>
    <property type="match status" value="1"/>
</dbReference>